<protein>
    <recommendedName>
        <fullName evidence="3">histidine kinase</fullName>
        <ecNumber evidence="3">2.7.13.3</ecNumber>
    </recommendedName>
</protein>
<dbReference type="InterPro" id="IPR036890">
    <property type="entry name" value="HATPase_C_sf"/>
</dbReference>
<dbReference type="AlphaFoldDB" id="A0A1G8HNA5"/>
<evidence type="ECO:0000259" key="14">
    <source>
        <dbReference type="PROSITE" id="PS50109"/>
    </source>
</evidence>
<evidence type="ECO:0000313" key="16">
    <source>
        <dbReference type="Proteomes" id="UP000199636"/>
    </source>
</evidence>
<evidence type="ECO:0000256" key="13">
    <source>
        <dbReference type="SAM" id="Phobius"/>
    </source>
</evidence>
<evidence type="ECO:0000313" key="15">
    <source>
        <dbReference type="EMBL" id="SDI08104.1"/>
    </source>
</evidence>
<dbReference type="Gene3D" id="1.10.287.130">
    <property type="match status" value="1"/>
</dbReference>
<keyword evidence="5" id="KW-0808">Transferase</keyword>
<dbReference type="InterPro" id="IPR004358">
    <property type="entry name" value="Sig_transdc_His_kin-like_C"/>
</dbReference>
<dbReference type="InterPro" id="IPR036097">
    <property type="entry name" value="HisK_dim/P_sf"/>
</dbReference>
<evidence type="ECO:0000256" key="10">
    <source>
        <dbReference type="ARBA" id="ARBA00022989"/>
    </source>
</evidence>
<evidence type="ECO:0000256" key="7">
    <source>
        <dbReference type="ARBA" id="ARBA00022741"/>
    </source>
</evidence>
<keyword evidence="12 13" id="KW-0472">Membrane</keyword>
<keyword evidence="10 13" id="KW-1133">Transmembrane helix</keyword>
<dbReference type="GO" id="GO:0005886">
    <property type="term" value="C:plasma membrane"/>
    <property type="evidence" value="ECO:0007669"/>
    <property type="project" value="TreeGrafter"/>
</dbReference>
<sequence length="479" mass="52203">MNNGTSLNKRPRRVGSLSRRLLLLLIGGVSLCWLLAGALTYHLMLRQVNRLSDEDMIDFGAAALRLVDIADDDDQANSLGDLITRSRKAIEGLPLLKRESALGYSLWYKGQRLFSTPDLPMGVEAQGAGFSEVSDGERNWRVLQLSTSDHNARIWIFENLRHRSHTLHQLLLSALFPLILALPLLALLVWLGVSRGLAPLRSLTAQIHLRNATSLHPLALSNAPVEVHSLVNELNLLLERLNIAMEAERRLTSDAAHEIRTPLASLRTHAQVALRSADPAVHAHGLQQVSRSVERISTLMEQILLLARLDNEELHENFDRVDLGLLSEETIADLAPQAIDKHIELTLENQGAVVMGVPVWLGIMLGNLVGNALRYTPEGGRVEIRLSTDGPRVDLWVRDSGPGVAPSEHAAIFTRFYRSPNAAAAGGGSGLGLPIVKRIVEIHHGQISLHPGLDGQGLGVRVELPSADGSTGPSNDKPG</sequence>
<dbReference type="PRINTS" id="PR00344">
    <property type="entry name" value="BCTRLSENSOR"/>
</dbReference>
<evidence type="ECO:0000256" key="2">
    <source>
        <dbReference type="ARBA" id="ARBA00004141"/>
    </source>
</evidence>
<dbReference type="SMART" id="SM00387">
    <property type="entry name" value="HATPase_c"/>
    <property type="match status" value="1"/>
</dbReference>
<dbReference type="GO" id="GO:0005524">
    <property type="term" value="F:ATP binding"/>
    <property type="evidence" value="ECO:0007669"/>
    <property type="project" value="UniProtKB-KW"/>
</dbReference>
<comment type="subcellular location">
    <subcellularLocation>
        <location evidence="2">Membrane</location>
        <topology evidence="2">Multi-pass membrane protein</topology>
    </subcellularLocation>
</comment>
<keyword evidence="9" id="KW-0067">ATP-binding</keyword>
<evidence type="ECO:0000256" key="11">
    <source>
        <dbReference type="ARBA" id="ARBA00023012"/>
    </source>
</evidence>
<evidence type="ECO:0000256" key="5">
    <source>
        <dbReference type="ARBA" id="ARBA00022679"/>
    </source>
</evidence>
<dbReference type="InterPro" id="IPR003661">
    <property type="entry name" value="HisK_dim/P_dom"/>
</dbReference>
<gene>
    <name evidence="15" type="ORF">SAMN05216272_105342</name>
</gene>
<keyword evidence="16" id="KW-1185">Reference proteome</keyword>
<evidence type="ECO:0000256" key="6">
    <source>
        <dbReference type="ARBA" id="ARBA00022692"/>
    </source>
</evidence>
<evidence type="ECO:0000256" key="4">
    <source>
        <dbReference type="ARBA" id="ARBA00022553"/>
    </source>
</evidence>
<feature type="domain" description="Histidine kinase" evidence="14">
    <location>
        <begin position="254"/>
        <end position="468"/>
    </location>
</feature>
<keyword evidence="6 13" id="KW-0812">Transmembrane</keyword>
<dbReference type="InterPro" id="IPR050428">
    <property type="entry name" value="TCS_sensor_his_kinase"/>
</dbReference>
<dbReference type="EC" id="2.7.13.3" evidence="3"/>
<keyword evidence="7" id="KW-0547">Nucleotide-binding</keyword>
<dbReference type="InterPro" id="IPR005467">
    <property type="entry name" value="His_kinase_dom"/>
</dbReference>
<dbReference type="Pfam" id="PF00512">
    <property type="entry name" value="HisKA"/>
    <property type="match status" value="1"/>
</dbReference>
<dbReference type="Gene3D" id="3.30.565.10">
    <property type="entry name" value="Histidine kinase-like ATPase, C-terminal domain"/>
    <property type="match status" value="1"/>
</dbReference>
<reference evidence="16" key="1">
    <citation type="submission" date="2016-10" db="EMBL/GenBank/DDBJ databases">
        <authorList>
            <person name="Varghese N."/>
            <person name="Submissions S."/>
        </authorList>
    </citation>
    <scope>NUCLEOTIDE SEQUENCE [LARGE SCALE GENOMIC DNA]</scope>
    <source>
        <strain evidence="16">CCM 7469</strain>
    </source>
</reference>
<dbReference type="Pfam" id="PF02518">
    <property type="entry name" value="HATPase_c"/>
    <property type="match status" value="1"/>
</dbReference>
<dbReference type="STRING" id="428992.SAMN05216272_105342"/>
<dbReference type="SUPFAM" id="SSF47384">
    <property type="entry name" value="Homodimeric domain of signal transducing histidine kinase"/>
    <property type="match status" value="1"/>
</dbReference>
<organism evidence="15 16">
    <name type="scientific">Pseudomonas panipatensis</name>
    <dbReference type="NCBI Taxonomy" id="428992"/>
    <lineage>
        <taxon>Bacteria</taxon>
        <taxon>Pseudomonadati</taxon>
        <taxon>Pseudomonadota</taxon>
        <taxon>Gammaproteobacteria</taxon>
        <taxon>Pseudomonadales</taxon>
        <taxon>Pseudomonadaceae</taxon>
        <taxon>Pseudomonas</taxon>
    </lineage>
</organism>
<dbReference type="SMART" id="SM00388">
    <property type="entry name" value="HisKA"/>
    <property type="match status" value="1"/>
</dbReference>
<dbReference type="PANTHER" id="PTHR45436">
    <property type="entry name" value="SENSOR HISTIDINE KINASE YKOH"/>
    <property type="match status" value="1"/>
</dbReference>
<dbReference type="Proteomes" id="UP000199636">
    <property type="component" value="Unassembled WGS sequence"/>
</dbReference>
<dbReference type="InterPro" id="IPR003594">
    <property type="entry name" value="HATPase_dom"/>
</dbReference>
<dbReference type="RefSeq" id="WP_244507196.1">
    <property type="nucleotide sequence ID" value="NZ_FNDS01000005.1"/>
</dbReference>
<dbReference type="PROSITE" id="PS50109">
    <property type="entry name" value="HIS_KIN"/>
    <property type="match status" value="1"/>
</dbReference>
<evidence type="ECO:0000256" key="8">
    <source>
        <dbReference type="ARBA" id="ARBA00022777"/>
    </source>
</evidence>
<accession>A0A1G8HNA5</accession>
<dbReference type="EMBL" id="FNDS01000005">
    <property type="protein sequence ID" value="SDI08104.1"/>
    <property type="molecule type" value="Genomic_DNA"/>
</dbReference>
<keyword evidence="4" id="KW-0597">Phosphoprotein</keyword>
<dbReference type="CDD" id="cd00082">
    <property type="entry name" value="HisKA"/>
    <property type="match status" value="1"/>
</dbReference>
<evidence type="ECO:0000256" key="12">
    <source>
        <dbReference type="ARBA" id="ARBA00023136"/>
    </source>
</evidence>
<comment type="catalytic activity">
    <reaction evidence="1">
        <text>ATP + protein L-histidine = ADP + protein N-phospho-L-histidine.</text>
        <dbReference type="EC" id="2.7.13.3"/>
    </reaction>
</comment>
<feature type="transmembrane region" description="Helical" evidence="13">
    <location>
        <begin position="170"/>
        <end position="193"/>
    </location>
</feature>
<dbReference type="GO" id="GO:0000155">
    <property type="term" value="F:phosphorelay sensor kinase activity"/>
    <property type="evidence" value="ECO:0007669"/>
    <property type="project" value="InterPro"/>
</dbReference>
<keyword evidence="8 15" id="KW-0418">Kinase</keyword>
<name>A0A1G8HNA5_9PSED</name>
<evidence type="ECO:0000256" key="1">
    <source>
        <dbReference type="ARBA" id="ARBA00000085"/>
    </source>
</evidence>
<dbReference type="PANTHER" id="PTHR45436:SF14">
    <property type="entry name" value="SENSOR PROTEIN QSEC"/>
    <property type="match status" value="1"/>
</dbReference>
<dbReference type="SUPFAM" id="SSF55874">
    <property type="entry name" value="ATPase domain of HSP90 chaperone/DNA topoisomerase II/histidine kinase"/>
    <property type="match status" value="1"/>
</dbReference>
<keyword evidence="11" id="KW-0902">Two-component regulatory system</keyword>
<proteinExistence type="predicted"/>
<feature type="transmembrane region" description="Helical" evidence="13">
    <location>
        <begin position="21"/>
        <end position="44"/>
    </location>
</feature>
<evidence type="ECO:0000256" key="3">
    <source>
        <dbReference type="ARBA" id="ARBA00012438"/>
    </source>
</evidence>
<evidence type="ECO:0000256" key="9">
    <source>
        <dbReference type="ARBA" id="ARBA00022840"/>
    </source>
</evidence>